<protein>
    <recommendedName>
        <fullName evidence="4">DUF1542 domain-containing protein</fullName>
    </recommendedName>
</protein>
<dbReference type="EMBL" id="JAWMAJ010000206">
    <property type="protein sequence ID" value="MDV7222095.1"/>
    <property type="molecule type" value="Genomic_DNA"/>
</dbReference>
<gene>
    <name evidence="2" type="ORF">R5A26_39805</name>
</gene>
<feature type="compositionally biased region" description="Gly residues" evidence="1">
    <location>
        <begin position="24"/>
        <end position="38"/>
    </location>
</feature>
<evidence type="ECO:0000313" key="2">
    <source>
        <dbReference type="EMBL" id="MDV7222095.1"/>
    </source>
</evidence>
<evidence type="ECO:0000256" key="1">
    <source>
        <dbReference type="SAM" id="MobiDB-lite"/>
    </source>
</evidence>
<evidence type="ECO:0000313" key="3">
    <source>
        <dbReference type="Proteomes" id="UP001187346"/>
    </source>
</evidence>
<name>A0ABU4FS54_9ACTN</name>
<feature type="region of interest" description="Disordered" evidence="1">
    <location>
        <begin position="127"/>
        <end position="156"/>
    </location>
</feature>
<keyword evidence="3" id="KW-1185">Reference proteome</keyword>
<feature type="compositionally biased region" description="Polar residues" evidence="1">
    <location>
        <begin position="138"/>
        <end position="156"/>
    </location>
</feature>
<dbReference type="Proteomes" id="UP001187346">
    <property type="component" value="Unassembled WGS sequence"/>
</dbReference>
<evidence type="ECO:0008006" key="4">
    <source>
        <dbReference type="Google" id="ProtNLM"/>
    </source>
</evidence>
<proteinExistence type="predicted"/>
<organism evidence="2 3">
    <name type="scientific">Streptomyces prunicolor</name>
    <dbReference type="NCBI Taxonomy" id="67348"/>
    <lineage>
        <taxon>Bacteria</taxon>
        <taxon>Bacillati</taxon>
        <taxon>Actinomycetota</taxon>
        <taxon>Actinomycetes</taxon>
        <taxon>Kitasatosporales</taxon>
        <taxon>Streptomycetaceae</taxon>
        <taxon>Streptomyces</taxon>
    </lineage>
</organism>
<feature type="region of interest" description="Disordered" evidence="1">
    <location>
        <begin position="23"/>
        <end position="48"/>
    </location>
</feature>
<sequence length="236" mass="23551">MFFIVLVLLALIVGGAVAFSKRQAGGGSSRFGTGGYGPGPGPASQSYDADAGAEATRWVERLGGSLSTLDAGGNTAARQALADATERLRAAEGQLAVAYSPMQYGLVTQTAVEGLHHIRTAREALGLDPGPELPAQSAGGQATVGGQTYTSSARPGTNTPYYYPGGVVNGRSVGGGWYSTPWWKTALVAGAAGVGGMLLADALFDGFHHHGPHGGMFGGGPGGPGGFGGFGGPGPF</sequence>
<reference evidence="2 3" key="1">
    <citation type="submission" date="2023-10" db="EMBL/GenBank/DDBJ databases">
        <title>Characterization of rhizosphere-enriched actinobacteria from wheat plants lab-grown on chernevaya soil.</title>
        <authorList>
            <person name="Tikhonova E.N."/>
            <person name="Konopkin A."/>
            <person name="Kravchenko I.K."/>
        </authorList>
    </citation>
    <scope>NUCLEOTIDE SEQUENCE [LARGE SCALE GENOMIC DNA]</scope>
    <source>
        <strain evidence="2 3">RR29</strain>
    </source>
</reference>
<comment type="caution">
    <text evidence="2">The sequence shown here is derived from an EMBL/GenBank/DDBJ whole genome shotgun (WGS) entry which is preliminary data.</text>
</comment>
<dbReference type="RefSeq" id="WP_317775068.1">
    <property type="nucleotide sequence ID" value="NZ_JAWMAJ010000206.1"/>
</dbReference>
<accession>A0ABU4FS54</accession>